<dbReference type="NCBIfam" id="TIGR04057">
    <property type="entry name" value="SusC_RagA_signa"/>
    <property type="match status" value="1"/>
</dbReference>
<dbReference type="Pfam" id="PF00593">
    <property type="entry name" value="TonB_dep_Rec_b-barrel"/>
    <property type="match status" value="1"/>
</dbReference>
<accession>A0A1W2GJS4</accession>
<dbReference type="InterPro" id="IPR012910">
    <property type="entry name" value="Plug_dom"/>
</dbReference>
<keyword evidence="6 11" id="KW-0798">TonB box</keyword>
<evidence type="ECO:0000256" key="1">
    <source>
        <dbReference type="ARBA" id="ARBA00004571"/>
    </source>
</evidence>
<dbReference type="InterPro" id="IPR000531">
    <property type="entry name" value="Beta-barrel_TonB"/>
</dbReference>
<organism evidence="15 16">
    <name type="scientific">Reichenbachiella faecimaris</name>
    <dbReference type="NCBI Taxonomy" id="692418"/>
    <lineage>
        <taxon>Bacteria</taxon>
        <taxon>Pseudomonadati</taxon>
        <taxon>Bacteroidota</taxon>
        <taxon>Cytophagia</taxon>
        <taxon>Cytophagales</taxon>
        <taxon>Reichenbachiellaceae</taxon>
        <taxon>Reichenbachiella</taxon>
    </lineage>
</organism>
<keyword evidence="7 10" id="KW-0472">Membrane</keyword>
<evidence type="ECO:0000313" key="15">
    <source>
        <dbReference type="EMBL" id="SMD36900.1"/>
    </source>
</evidence>
<evidence type="ECO:0000256" key="9">
    <source>
        <dbReference type="ARBA" id="ARBA00023237"/>
    </source>
</evidence>
<dbReference type="InterPro" id="IPR023996">
    <property type="entry name" value="TonB-dep_OMP_SusC/RagA"/>
</dbReference>
<evidence type="ECO:0000256" key="12">
    <source>
        <dbReference type="SAM" id="SignalP"/>
    </source>
</evidence>
<evidence type="ECO:0000256" key="10">
    <source>
        <dbReference type="PROSITE-ProRule" id="PRU01360"/>
    </source>
</evidence>
<dbReference type="AlphaFoldDB" id="A0A1W2GJS4"/>
<gene>
    <name evidence="15" type="ORF">SAMN04488029_3132</name>
</gene>
<evidence type="ECO:0000256" key="8">
    <source>
        <dbReference type="ARBA" id="ARBA00023170"/>
    </source>
</evidence>
<evidence type="ECO:0000259" key="14">
    <source>
        <dbReference type="Pfam" id="PF07715"/>
    </source>
</evidence>
<evidence type="ECO:0000259" key="13">
    <source>
        <dbReference type="Pfam" id="PF00593"/>
    </source>
</evidence>
<feature type="domain" description="TonB-dependent receptor-like beta-barrel" evidence="13">
    <location>
        <begin position="425"/>
        <end position="876"/>
    </location>
</feature>
<dbReference type="InterPro" id="IPR036942">
    <property type="entry name" value="Beta-barrel_TonB_sf"/>
</dbReference>
<evidence type="ECO:0000256" key="6">
    <source>
        <dbReference type="ARBA" id="ARBA00023077"/>
    </source>
</evidence>
<feature type="signal peptide" evidence="12">
    <location>
        <begin position="1"/>
        <end position="20"/>
    </location>
</feature>
<dbReference type="NCBIfam" id="TIGR04056">
    <property type="entry name" value="OMP_RagA_SusC"/>
    <property type="match status" value="1"/>
</dbReference>
<dbReference type="InterPro" id="IPR008969">
    <property type="entry name" value="CarboxyPept-like_regulatory"/>
</dbReference>
<keyword evidence="5 12" id="KW-0732">Signal</keyword>
<comment type="similarity">
    <text evidence="10 11">Belongs to the TonB-dependent receptor family.</text>
</comment>
<evidence type="ECO:0000256" key="3">
    <source>
        <dbReference type="ARBA" id="ARBA00022452"/>
    </source>
</evidence>
<reference evidence="15 16" key="1">
    <citation type="submission" date="2017-04" db="EMBL/GenBank/DDBJ databases">
        <authorList>
            <person name="Afonso C.L."/>
            <person name="Miller P.J."/>
            <person name="Scott M.A."/>
            <person name="Spackman E."/>
            <person name="Goraichik I."/>
            <person name="Dimitrov K.M."/>
            <person name="Suarez D.L."/>
            <person name="Swayne D.E."/>
        </authorList>
    </citation>
    <scope>NUCLEOTIDE SEQUENCE [LARGE SCALE GENOMIC DNA]</scope>
    <source>
        <strain evidence="15 16">DSM 26133</strain>
    </source>
</reference>
<feature type="domain" description="TonB-dependent receptor plug" evidence="14">
    <location>
        <begin position="117"/>
        <end position="250"/>
    </location>
</feature>
<dbReference type="STRING" id="692418.SAMN04488029_3132"/>
<dbReference type="InterPro" id="IPR037066">
    <property type="entry name" value="Plug_dom_sf"/>
</dbReference>
<evidence type="ECO:0000256" key="11">
    <source>
        <dbReference type="RuleBase" id="RU003357"/>
    </source>
</evidence>
<keyword evidence="3 10" id="KW-1134">Transmembrane beta strand</keyword>
<evidence type="ECO:0000256" key="7">
    <source>
        <dbReference type="ARBA" id="ARBA00023136"/>
    </source>
</evidence>
<keyword evidence="2 10" id="KW-0813">Transport</keyword>
<dbReference type="Gene3D" id="2.170.130.10">
    <property type="entry name" value="TonB-dependent receptor, plug domain"/>
    <property type="match status" value="1"/>
</dbReference>
<dbReference type="GO" id="GO:0015344">
    <property type="term" value="F:siderophore uptake transmembrane transporter activity"/>
    <property type="evidence" value="ECO:0007669"/>
    <property type="project" value="TreeGrafter"/>
</dbReference>
<dbReference type="SUPFAM" id="SSF49464">
    <property type="entry name" value="Carboxypeptidase regulatory domain-like"/>
    <property type="match status" value="1"/>
</dbReference>
<dbReference type="Pfam" id="PF13715">
    <property type="entry name" value="CarbopepD_reg_2"/>
    <property type="match status" value="1"/>
</dbReference>
<name>A0A1W2GJS4_REIFA</name>
<dbReference type="InterPro" id="IPR039426">
    <property type="entry name" value="TonB-dep_rcpt-like"/>
</dbReference>
<dbReference type="Proteomes" id="UP000192472">
    <property type="component" value="Unassembled WGS sequence"/>
</dbReference>
<dbReference type="Pfam" id="PF07715">
    <property type="entry name" value="Plug"/>
    <property type="match status" value="1"/>
</dbReference>
<proteinExistence type="inferred from homology"/>
<keyword evidence="16" id="KW-1185">Reference proteome</keyword>
<protein>
    <submittedName>
        <fullName evidence="15">TonB-linked outer membrane protein, SusC/RagA family</fullName>
    </submittedName>
</protein>
<dbReference type="GO" id="GO:0009279">
    <property type="term" value="C:cell outer membrane"/>
    <property type="evidence" value="ECO:0007669"/>
    <property type="project" value="UniProtKB-SubCell"/>
</dbReference>
<feature type="chain" id="PRO_5010725360" evidence="12">
    <location>
        <begin position="21"/>
        <end position="1065"/>
    </location>
</feature>
<evidence type="ECO:0000256" key="5">
    <source>
        <dbReference type="ARBA" id="ARBA00022729"/>
    </source>
</evidence>
<dbReference type="SUPFAM" id="SSF56935">
    <property type="entry name" value="Porins"/>
    <property type="match status" value="1"/>
</dbReference>
<keyword evidence="8" id="KW-0675">Receptor</keyword>
<dbReference type="GO" id="GO:0044718">
    <property type="term" value="P:siderophore transmembrane transport"/>
    <property type="evidence" value="ECO:0007669"/>
    <property type="project" value="TreeGrafter"/>
</dbReference>
<evidence type="ECO:0000313" key="16">
    <source>
        <dbReference type="Proteomes" id="UP000192472"/>
    </source>
</evidence>
<comment type="subcellular location">
    <subcellularLocation>
        <location evidence="1 10">Cell outer membrane</location>
        <topology evidence="1 10">Multi-pass membrane protein</topology>
    </subcellularLocation>
</comment>
<dbReference type="Gene3D" id="2.40.170.20">
    <property type="entry name" value="TonB-dependent receptor, beta-barrel domain"/>
    <property type="match status" value="1"/>
</dbReference>
<evidence type="ECO:0000256" key="2">
    <source>
        <dbReference type="ARBA" id="ARBA00022448"/>
    </source>
</evidence>
<sequence>MRKLLLSIMLLSALIGESWAQDRTVSGKVISEEDGSTLPGVTVVLKGTVTGTTTDLDGNYKLSIPSEGGTLVYSFVGMAAQEVEIGQRSVIDITMLPDAQQLTEVVVTAVGIERSAKTLSYSVTAVNNEELTKTKSTTLLNSLQGKVPGAQIQTASGAPGSSQKILLRGISTLGNGDGQPLIIIDGIPMNNGQMGTFDGQTSLGDAGAFSEVTDAGNGISTLEPENIESVSVLKGISAAALYGSAAGNGAIIITTKSGKGAASQGRSQVTFSSSYMMESPLRIPKVQTVFGLGQLGENVFYNNDQETWGEPYDGVSRPYSQVVGDQQLWKPYVATPQSMRNAFDLGSAFKNTITFSGGNDMTNFFASYSFLDQKGIVPYTGLKRHNLKLTGGSKMKNNISIKGSVEYTKTYQDGSPQGFGGNSDAGFYANLLRTSSDLNTEEAKDFNNPFYDIAGYFTPFNSNPFRAAATREDLTDWNRVNGFVELGYQPFDVLNFTIRAGADLSDRELEQWRPIEFAGAPNNINRPGTIRVANSKTSQFNLDAITTFNKNLTEDLSLTVLAGLNVRDNRAETTTAQQPALGIAGFRSLNNASAPPIVAQGFAQRRLVGAYGQASLGFKNTYHLEFTARNDWSSTLPVDANSFFYWSTAANVIVSELIDLGPINSLKLRGAYSQVGNDAQPYNTSSTFIVGLDPNINSQRSAAYPYTGFVGARASNTVGNPTLKPETTKGFEIGAEMGILNERISFDVAYYDQLSEDQIQPVAVPNTTGFTTRILNAGSIRNKGVEMVLTAVPVEGEFTWTVSMNYTKNKNIVEEIAPGLDKVNLGGITSGGAAMNIVAIPGEPFGLFEYTTYQRDPNGNLIVDANGRPQFDNDGNVSDGRSIQPDFTAGISNTFGYKGLRLSMNFQGQSGGSFYSATFAQFETPGKSHSTTYNMRHPWIVPGSVLDNGDGTYSPNTTNFVTDANQYWNNRTIEDYLLDASYIKLRELSLSYDLPTRWFENTPIRSLNVAAIGSNLFLWTPSENVYADPEQALGFGIGNASSVPGFEYAPIPSTRSYGFSLRATL</sequence>
<dbReference type="EMBL" id="FWYF01000003">
    <property type="protein sequence ID" value="SMD36900.1"/>
    <property type="molecule type" value="Genomic_DNA"/>
</dbReference>
<keyword evidence="9 10" id="KW-0998">Cell outer membrane</keyword>
<evidence type="ECO:0000256" key="4">
    <source>
        <dbReference type="ARBA" id="ARBA00022692"/>
    </source>
</evidence>
<keyword evidence="4 10" id="KW-0812">Transmembrane</keyword>
<dbReference type="Gene3D" id="2.60.40.1120">
    <property type="entry name" value="Carboxypeptidase-like, regulatory domain"/>
    <property type="match status" value="1"/>
</dbReference>
<dbReference type="PANTHER" id="PTHR30069">
    <property type="entry name" value="TONB-DEPENDENT OUTER MEMBRANE RECEPTOR"/>
    <property type="match status" value="1"/>
</dbReference>
<dbReference type="OrthoDB" id="9768177at2"/>
<dbReference type="InterPro" id="IPR023997">
    <property type="entry name" value="TonB-dep_OMP_SusC/RagA_CS"/>
</dbReference>
<dbReference type="PROSITE" id="PS52016">
    <property type="entry name" value="TONB_DEPENDENT_REC_3"/>
    <property type="match status" value="1"/>
</dbReference>
<dbReference type="PANTHER" id="PTHR30069:SF29">
    <property type="entry name" value="HEMOGLOBIN AND HEMOGLOBIN-HAPTOGLOBIN-BINDING PROTEIN 1-RELATED"/>
    <property type="match status" value="1"/>
</dbReference>
<dbReference type="RefSeq" id="WP_084373767.1">
    <property type="nucleotide sequence ID" value="NZ_FWYF01000003.1"/>
</dbReference>